<feature type="chain" id="PRO_5042811296" description="Secreted protein" evidence="1">
    <location>
        <begin position="17"/>
        <end position="132"/>
    </location>
</feature>
<reference evidence="2 3" key="1">
    <citation type="submission" date="2024-01" db="EMBL/GenBank/DDBJ databases">
        <title>The genomes of 5 underutilized Papilionoideae crops provide insights into root nodulation and disease resistance.</title>
        <authorList>
            <person name="Yuan L."/>
        </authorList>
    </citation>
    <scope>NUCLEOTIDE SEQUENCE [LARGE SCALE GENOMIC DNA]</scope>
    <source>
        <strain evidence="2">LY-2023</strain>
        <tissue evidence="2">Leaf</tissue>
    </source>
</reference>
<keyword evidence="1" id="KW-0732">Signal</keyword>
<dbReference type="AlphaFoldDB" id="A0AAN9PVB6"/>
<dbReference type="Proteomes" id="UP001359559">
    <property type="component" value="Unassembled WGS sequence"/>
</dbReference>
<proteinExistence type="predicted"/>
<accession>A0AAN9PVB6</accession>
<feature type="signal peptide" evidence="1">
    <location>
        <begin position="1"/>
        <end position="16"/>
    </location>
</feature>
<evidence type="ECO:0000256" key="1">
    <source>
        <dbReference type="SAM" id="SignalP"/>
    </source>
</evidence>
<protein>
    <recommendedName>
        <fullName evidence="4">Secreted protein</fullName>
    </recommendedName>
</protein>
<keyword evidence="3" id="KW-1185">Reference proteome</keyword>
<sequence length="132" mass="15574">MWFPCLLMVPLKKSFATCGQFVTNCLREKKRLLFIRFIQRVSQTNRKIIPSFAFSHHTTTQNKTLFSVPTPTLSLSQSTPLHHFCSLRITLHYCPLQTCFPRVHLIANTASTLRRLLKRLRFRFLINYYITI</sequence>
<evidence type="ECO:0000313" key="3">
    <source>
        <dbReference type="Proteomes" id="UP001359559"/>
    </source>
</evidence>
<evidence type="ECO:0000313" key="2">
    <source>
        <dbReference type="EMBL" id="KAK7311582.1"/>
    </source>
</evidence>
<name>A0AAN9PVB6_CLITE</name>
<comment type="caution">
    <text evidence="2">The sequence shown here is derived from an EMBL/GenBank/DDBJ whole genome shotgun (WGS) entry which is preliminary data.</text>
</comment>
<gene>
    <name evidence="2" type="ORF">RJT34_09821</name>
</gene>
<evidence type="ECO:0008006" key="4">
    <source>
        <dbReference type="Google" id="ProtNLM"/>
    </source>
</evidence>
<organism evidence="2 3">
    <name type="scientific">Clitoria ternatea</name>
    <name type="common">Butterfly pea</name>
    <dbReference type="NCBI Taxonomy" id="43366"/>
    <lineage>
        <taxon>Eukaryota</taxon>
        <taxon>Viridiplantae</taxon>
        <taxon>Streptophyta</taxon>
        <taxon>Embryophyta</taxon>
        <taxon>Tracheophyta</taxon>
        <taxon>Spermatophyta</taxon>
        <taxon>Magnoliopsida</taxon>
        <taxon>eudicotyledons</taxon>
        <taxon>Gunneridae</taxon>
        <taxon>Pentapetalae</taxon>
        <taxon>rosids</taxon>
        <taxon>fabids</taxon>
        <taxon>Fabales</taxon>
        <taxon>Fabaceae</taxon>
        <taxon>Papilionoideae</taxon>
        <taxon>50 kb inversion clade</taxon>
        <taxon>NPAAA clade</taxon>
        <taxon>indigoferoid/millettioid clade</taxon>
        <taxon>Phaseoleae</taxon>
        <taxon>Clitoria</taxon>
    </lineage>
</organism>
<dbReference type="EMBL" id="JAYKXN010000002">
    <property type="protein sequence ID" value="KAK7311582.1"/>
    <property type="molecule type" value="Genomic_DNA"/>
</dbReference>